<evidence type="ECO:0000256" key="5">
    <source>
        <dbReference type="ARBA" id="ARBA00023136"/>
    </source>
</evidence>
<comment type="caution">
    <text evidence="7">The sequence shown here is derived from an EMBL/GenBank/DDBJ whole genome shotgun (WGS) entry which is preliminary data.</text>
</comment>
<keyword evidence="8" id="KW-1185">Reference proteome</keyword>
<dbReference type="STRING" id="623744.A0A553REG5"/>
<reference evidence="7 8" key="1">
    <citation type="journal article" date="2019" name="Sci. Data">
        <title>Hybrid genome assembly and annotation of Danionella translucida.</title>
        <authorList>
            <person name="Kadobianskyi M."/>
            <person name="Schulze L."/>
            <person name="Schuelke M."/>
            <person name="Judkewitz B."/>
        </authorList>
    </citation>
    <scope>NUCLEOTIDE SEQUENCE [LARGE SCALE GENOMIC DNA]</scope>
    <source>
        <strain evidence="7 8">Bolton</strain>
    </source>
</reference>
<gene>
    <name evidence="7" type="ORF">DNTS_003583</name>
</gene>
<dbReference type="PANTHER" id="PTHR23320:SF125">
    <property type="entry name" value="TRANSMEMBRANE PROTEIN 176L.1-RELATED"/>
    <property type="match status" value="1"/>
</dbReference>
<sequence length="227" mass="25351">MPLTVSQSEGLTVITVTSNPTSKWPILCQLMGYLCYSPVCSVSRIETGKLKNIHTALGIVQMIVGIINIVVGTVISSLGYGFNMYLMSYGPFWIGAVLLSGMLVNIFSFALAITAVVLYSVDLASGHYRYCEEYRNDYYSSYDRYRTPTPEQSKDLEICLYYRNLYQMILGGLDITMIVLSLLQLGVTMSFCVLTGKSICKKEEEESVKEKPEMKKPLLEDFISVAA</sequence>
<name>A0A553REG5_9TELE</name>
<feature type="transmembrane region" description="Helical" evidence="6">
    <location>
        <begin position="59"/>
        <end position="80"/>
    </location>
</feature>
<proteinExistence type="inferred from homology"/>
<keyword evidence="3 6" id="KW-0812">Transmembrane</keyword>
<dbReference type="GO" id="GO:0016020">
    <property type="term" value="C:membrane"/>
    <property type="evidence" value="ECO:0007669"/>
    <property type="project" value="UniProtKB-SubCell"/>
</dbReference>
<evidence type="ECO:0000313" key="7">
    <source>
        <dbReference type="EMBL" id="TRZ00537.1"/>
    </source>
</evidence>
<comment type="subcellular location">
    <subcellularLocation>
        <location evidence="1">Membrane</location>
        <topology evidence="1">Multi-pass membrane protein</topology>
    </subcellularLocation>
</comment>
<dbReference type="EMBL" id="SRMA01024374">
    <property type="protein sequence ID" value="TRZ00537.1"/>
    <property type="molecule type" value="Genomic_DNA"/>
</dbReference>
<feature type="transmembrane region" description="Helical" evidence="6">
    <location>
        <begin position="92"/>
        <end position="119"/>
    </location>
</feature>
<comment type="similarity">
    <text evidence="2">Belongs to the MS4A family.</text>
</comment>
<dbReference type="AlphaFoldDB" id="A0A553REG5"/>
<feature type="transmembrane region" description="Helical" evidence="6">
    <location>
        <begin position="175"/>
        <end position="194"/>
    </location>
</feature>
<dbReference type="Pfam" id="PF04103">
    <property type="entry name" value="CD20"/>
    <property type="match status" value="1"/>
</dbReference>
<keyword evidence="5 6" id="KW-0472">Membrane</keyword>
<evidence type="ECO:0000256" key="6">
    <source>
        <dbReference type="SAM" id="Phobius"/>
    </source>
</evidence>
<evidence type="ECO:0000313" key="8">
    <source>
        <dbReference type="Proteomes" id="UP000316079"/>
    </source>
</evidence>
<accession>A0A553REG5</accession>
<evidence type="ECO:0000256" key="4">
    <source>
        <dbReference type="ARBA" id="ARBA00022989"/>
    </source>
</evidence>
<dbReference type="OrthoDB" id="10071849at2759"/>
<dbReference type="InterPro" id="IPR030417">
    <property type="entry name" value="MS4A"/>
</dbReference>
<organism evidence="7 8">
    <name type="scientific">Danionella cerebrum</name>
    <dbReference type="NCBI Taxonomy" id="2873325"/>
    <lineage>
        <taxon>Eukaryota</taxon>
        <taxon>Metazoa</taxon>
        <taxon>Chordata</taxon>
        <taxon>Craniata</taxon>
        <taxon>Vertebrata</taxon>
        <taxon>Euteleostomi</taxon>
        <taxon>Actinopterygii</taxon>
        <taxon>Neopterygii</taxon>
        <taxon>Teleostei</taxon>
        <taxon>Ostariophysi</taxon>
        <taxon>Cypriniformes</taxon>
        <taxon>Danionidae</taxon>
        <taxon>Danioninae</taxon>
        <taxon>Danionella</taxon>
    </lineage>
</organism>
<evidence type="ECO:0000256" key="3">
    <source>
        <dbReference type="ARBA" id="ARBA00022692"/>
    </source>
</evidence>
<dbReference type="Proteomes" id="UP000316079">
    <property type="component" value="Unassembled WGS sequence"/>
</dbReference>
<keyword evidence="4 6" id="KW-1133">Transmembrane helix</keyword>
<evidence type="ECO:0000256" key="2">
    <source>
        <dbReference type="ARBA" id="ARBA00009565"/>
    </source>
</evidence>
<protein>
    <submittedName>
        <fullName evidence="7">Uncharacterized protein</fullName>
    </submittedName>
</protein>
<dbReference type="PANTHER" id="PTHR23320">
    <property type="entry name" value="MEMBRANE-SPANNING 4-DOMAINS SUBFAMILY A MS4A -RELATED"/>
    <property type="match status" value="1"/>
</dbReference>
<evidence type="ECO:0000256" key="1">
    <source>
        <dbReference type="ARBA" id="ARBA00004141"/>
    </source>
</evidence>
<dbReference type="InterPro" id="IPR007237">
    <property type="entry name" value="CD20-like"/>
</dbReference>